<organism evidence="3">
    <name type="scientific">Fagus sylvatica</name>
    <name type="common">Beechnut</name>
    <dbReference type="NCBI Taxonomy" id="28930"/>
    <lineage>
        <taxon>Eukaryota</taxon>
        <taxon>Viridiplantae</taxon>
        <taxon>Streptophyta</taxon>
        <taxon>Embryophyta</taxon>
        <taxon>Tracheophyta</taxon>
        <taxon>Spermatophyta</taxon>
        <taxon>Magnoliopsida</taxon>
        <taxon>eudicotyledons</taxon>
        <taxon>Gunneridae</taxon>
        <taxon>Pentapetalae</taxon>
        <taxon>rosids</taxon>
        <taxon>fabids</taxon>
        <taxon>Fagales</taxon>
        <taxon>Fagaceae</taxon>
        <taxon>Fagus</taxon>
    </lineage>
</organism>
<evidence type="ECO:0000256" key="2">
    <source>
        <dbReference type="SAM" id="SignalP"/>
    </source>
</evidence>
<name>A0A2N9ETH6_FAGSY</name>
<keyword evidence="2" id="KW-0732">Signal</keyword>
<reference evidence="3" key="1">
    <citation type="submission" date="2018-02" db="EMBL/GenBank/DDBJ databases">
        <authorList>
            <person name="Cohen D.B."/>
            <person name="Kent A.D."/>
        </authorList>
    </citation>
    <scope>NUCLEOTIDE SEQUENCE</scope>
</reference>
<feature type="compositionally biased region" description="Pro residues" evidence="1">
    <location>
        <begin position="64"/>
        <end position="75"/>
    </location>
</feature>
<dbReference type="AlphaFoldDB" id="A0A2N9ETH6"/>
<feature type="chain" id="PRO_5015003126" evidence="2">
    <location>
        <begin position="22"/>
        <end position="111"/>
    </location>
</feature>
<accession>A0A2N9ETH6</accession>
<protein>
    <submittedName>
        <fullName evidence="3">Uncharacterized protein</fullName>
    </submittedName>
</protein>
<proteinExistence type="predicted"/>
<evidence type="ECO:0000256" key="1">
    <source>
        <dbReference type="SAM" id="MobiDB-lite"/>
    </source>
</evidence>
<feature type="signal peptide" evidence="2">
    <location>
        <begin position="1"/>
        <end position="21"/>
    </location>
</feature>
<feature type="region of interest" description="Disordered" evidence="1">
    <location>
        <begin position="60"/>
        <end position="111"/>
    </location>
</feature>
<gene>
    <name evidence="3" type="ORF">FSB_LOCUS6037</name>
</gene>
<sequence length="111" mass="11837">MGSKNMLHVLTTTILFLMSMSAPEASRVLPESLQMQASQNDFTSDQYNDVVSPALLYQQLHRAPVPPSGPNPSGPNTPRAQFPTSTNAPLPGSLLKSPPPHAMLNGDTSTP</sequence>
<evidence type="ECO:0000313" key="3">
    <source>
        <dbReference type="EMBL" id="SPC78155.1"/>
    </source>
</evidence>
<dbReference type="EMBL" id="OIVN01000314">
    <property type="protein sequence ID" value="SPC78155.1"/>
    <property type="molecule type" value="Genomic_DNA"/>
</dbReference>